<keyword evidence="2" id="KW-1185">Reference proteome</keyword>
<dbReference type="Proteomes" id="UP000223102">
    <property type="component" value="Segment"/>
</dbReference>
<dbReference type="EMBL" id="KT070867">
    <property type="protein sequence ID" value="AKQ08420.1"/>
    <property type="molecule type" value="Genomic_DNA"/>
</dbReference>
<name>A0A218KBZ9_9CAUD</name>
<evidence type="ECO:0000313" key="2">
    <source>
        <dbReference type="Proteomes" id="UP000223102"/>
    </source>
</evidence>
<organism evidence="1 2">
    <name type="scientific">Bacillus phage PBC2</name>
    <dbReference type="NCBI Taxonomy" id="1675029"/>
    <lineage>
        <taxon>Viruses</taxon>
        <taxon>Duplodnaviria</taxon>
        <taxon>Heunggongvirae</taxon>
        <taxon>Uroviricota</taxon>
        <taxon>Caudoviricetes</taxon>
        <taxon>Andregratiavirinae</taxon>
        <taxon>Haetaevirus</taxon>
        <taxon>Haetaevirus PBC2</taxon>
    </lineage>
</organism>
<gene>
    <name evidence="1" type="ORF">PBC2_105</name>
</gene>
<reference evidence="1 2" key="1">
    <citation type="submission" date="2015-06" db="EMBL/GenBank/DDBJ databases">
        <title>Complete genome sequence of Bacillus cereus phage PBC2.</title>
        <authorList>
            <person name="Kong M."/>
            <person name="Ryu S."/>
        </authorList>
    </citation>
    <scope>NUCLEOTIDE SEQUENCE [LARGE SCALE GENOMIC DNA]</scope>
</reference>
<protein>
    <submittedName>
        <fullName evidence="1">Uncharacterized protein</fullName>
    </submittedName>
</protein>
<proteinExistence type="predicted"/>
<accession>A0A218KBZ9</accession>
<sequence>MEKLNIKVGAKAKAIESEWHAFADGAEIEFLGYGDIVNDEEYYEYKFKGMREDTGKEGVQYLEADEFILVGE</sequence>
<evidence type="ECO:0000313" key="1">
    <source>
        <dbReference type="EMBL" id="AKQ08420.1"/>
    </source>
</evidence>